<dbReference type="EMBL" id="CP082781">
    <property type="protein sequence ID" value="UGS28356.1"/>
    <property type="molecule type" value="Genomic_DNA"/>
</dbReference>
<sequence>MNDRTLSPDTRLGIKVSAIMSRNKYTDDPGPVIDELYQVAGDRPDILADEIGLWVGFYEDEDTRTLAAALCALPLDLADGIALGQQRRNEEYLGTASFTRREDVPDQP</sequence>
<evidence type="ECO:0000313" key="1">
    <source>
        <dbReference type="EMBL" id="UGS28356.1"/>
    </source>
</evidence>
<name>A0ABY3RWV4_9MICO</name>
<accession>A0ABY3RWV4</accession>
<proteinExistence type="predicted"/>
<evidence type="ECO:0000313" key="2">
    <source>
        <dbReference type="Proteomes" id="UP001199642"/>
    </source>
</evidence>
<reference evidence="1 2" key="1">
    <citation type="submission" date="2023-01" db="EMBL/GenBank/DDBJ databases">
        <title>Characterization of estradiol degrading bacteria Microbacterium sp. MZT7 and reveal degrading genes through genome analysis.</title>
        <authorList>
            <person name="Hao P."/>
            <person name="Gao Y."/>
        </authorList>
    </citation>
    <scope>NUCLEOTIDE SEQUENCE [LARGE SCALE GENOMIC DNA]</scope>
    <source>
        <strain evidence="1 2">MZT7</strain>
    </source>
</reference>
<organism evidence="1 2">
    <name type="scientific">Microbacterium resistens</name>
    <dbReference type="NCBI Taxonomy" id="156977"/>
    <lineage>
        <taxon>Bacteria</taxon>
        <taxon>Bacillati</taxon>
        <taxon>Actinomycetota</taxon>
        <taxon>Actinomycetes</taxon>
        <taxon>Micrococcales</taxon>
        <taxon>Microbacteriaceae</taxon>
        <taxon>Microbacterium</taxon>
    </lineage>
</organism>
<protein>
    <submittedName>
        <fullName evidence="1">Uncharacterized protein</fullName>
    </submittedName>
</protein>
<keyword evidence="2" id="KW-1185">Reference proteome</keyword>
<gene>
    <name evidence="1" type="ORF">K8F61_09465</name>
</gene>
<dbReference type="RefSeq" id="WP_231821471.1">
    <property type="nucleotide sequence ID" value="NZ_CP082781.1"/>
</dbReference>
<dbReference type="Proteomes" id="UP001199642">
    <property type="component" value="Chromosome"/>
</dbReference>